<feature type="non-terminal residue" evidence="1">
    <location>
        <position position="33"/>
    </location>
</feature>
<evidence type="ECO:0000313" key="1">
    <source>
        <dbReference type="EMBL" id="KRY61757.1"/>
    </source>
</evidence>
<reference evidence="1 2" key="1">
    <citation type="submission" date="2015-01" db="EMBL/GenBank/DDBJ databases">
        <title>Evolution of Trichinella species and genotypes.</title>
        <authorList>
            <person name="Korhonen P.K."/>
            <person name="Edoardo P."/>
            <person name="Giuseppe L.R."/>
            <person name="Gasser R.B."/>
        </authorList>
    </citation>
    <scope>NUCLEOTIDE SEQUENCE [LARGE SCALE GENOMIC DNA]</scope>
    <source>
        <strain evidence="1">ISS1029</strain>
    </source>
</reference>
<dbReference type="EMBL" id="JYDP01010594">
    <property type="protein sequence ID" value="KRY61757.1"/>
    <property type="molecule type" value="Genomic_DNA"/>
</dbReference>
<dbReference type="Proteomes" id="UP000055024">
    <property type="component" value="Unassembled WGS sequence"/>
</dbReference>
<organism evidence="1 2">
    <name type="scientific">Trichinella zimbabwensis</name>
    <dbReference type="NCBI Taxonomy" id="268475"/>
    <lineage>
        <taxon>Eukaryota</taxon>
        <taxon>Metazoa</taxon>
        <taxon>Ecdysozoa</taxon>
        <taxon>Nematoda</taxon>
        <taxon>Enoplea</taxon>
        <taxon>Dorylaimia</taxon>
        <taxon>Trichinellida</taxon>
        <taxon>Trichinellidae</taxon>
        <taxon>Trichinella</taxon>
    </lineage>
</organism>
<protein>
    <submittedName>
        <fullName evidence="1">Uncharacterized protein</fullName>
    </submittedName>
</protein>
<gene>
    <name evidence="1" type="ORF">T11_5331</name>
</gene>
<keyword evidence="2" id="KW-1185">Reference proteome</keyword>
<sequence length="33" mass="3945">MRKFSVCWWPGSRPGKAAENDFLEFLKNAQPFW</sequence>
<evidence type="ECO:0000313" key="2">
    <source>
        <dbReference type="Proteomes" id="UP000055024"/>
    </source>
</evidence>
<dbReference type="AlphaFoldDB" id="A0A0V1DJL5"/>
<proteinExistence type="predicted"/>
<name>A0A0V1DJL5_9BILA</name>
<accession>A0A0V1DJL5</accession>
<comment type="caution">
    <text evidence="1">The sequence shown here is derived from an EMBL/GenBank/DDBJ whole genome shotgun (WGS) entry which is preliminary data.</text>
</comment>